<dbReference type="CDD" id="cd00570">
    <property type="entry name" value="GST_N_family"/>
    <property type="match status" value="1"/>
</dbReference>
<reference evidence="2 3" key="1">
    <citation type="submission" date="2021-12" db="EMBL/GenBank/DDBJ databases">
        <title>Discovery of the Pendulisporaceae a myxobacterial family with distinct sporulation behavior and unique specialized metabolism.</title>
        <authorList>
            <person name="Garcia R."/>
            <person name="Popoff A."/>
            <person name="Bader C.D."/>
            <person name="Loehr J."/>
            <person name="Walesch S."/>
            <person name="Walt C."/>
            <person name="Boldt J."/>
            <person name="Bunk B."/>
            <person name="Haeckl F.J.F.P.J."/>
            <person name="Gunesch A.P."/>
            <person name="Birkelbach J."/>
            <person name="Nuebel U."/>
            <person name="Pietschmann T."/>
            <person name="Bach T."/>
            <person name="Mueller R."/>
        </authorList>
    </citation>
    <scope>NUCLEOTIDE SEQUENCE [LARGE SCALE GENOMIC DNA]</scope>
    <source>
        <strain evidence="2 3">MSr11954</strain>
    </source>
</reference>
<proteinExistence type="predicted"/>
<dbReference type="InterPro" id="IPR036282">
    <property type="entry name" value="Glutathione-S-Trfase_C_sf"/>
</dbReference>
<evidence type="ECO:0000259" key="1">
    <source>
        <dbReference type="PROSITE" id="PS50404"/>
    </source>
</evidence>
<dbReference type="Pfam" id="PF13409">
    <property type="entry name" value="GST_N_2"/>
    <property type="match status" value="1"/>
</dbReference>
<dbReference type="SUPFAM" id="SSF47616">
    <property type="entry name" value="GST C-terminal domain-like"/>
    <property type="match status" value="1"/>
</dbReference>
<name>A0ABZ2LWT7_9BACT</name>
<dbReference type="EMBL" id="CP089984">
    <property type="protein sequence ID" value="WXB13482.1"/>
    <property type="molecule type" value="Genomic_DNA"/>
</dbReference>
<dbReference type="SUPFAM" id="SSF52833">
    <property type="entry name" value="Thioredoxin-like"/>
    <property type="match status" value="1"/>
</dbReference>
<accession>A0ABZ2LWT7</accession>
<protein>
    <submittedName>
        <fullName evidence="2">Glutathione S-transferase family protein</fullName>
    </submittedName>
</protein>
<feature type="domain" description="GST N-terminal" evidence="1">
    <location>
        <begin position="4"/>
        <end position="86"/>
    </location>
</feature>
<dbReference type="InterPro" id="IPR036249">
    <property type="entry name" value="Thioredoxin-like_sf"/>
</dbReference>
<evidence type="ECO:0000313" key="2">
    <source>
        <dbReference type="EMBL" id="WXB13482.1"/>
    </source>
</evidence>
<dbReference type="Pfam" id="PF13410">
    <property type="entry name" value="GST_C_2"/>
    <property type="match status" value="1"/>
</dbReference>
<keyword evidence="3" id="KW-1185">Reference proteome</keyword>
<dbReference type="Proteomes" id="UP001370348">
    <property type="component" value="Chromosome"/>
</dbReference>
<dbReference type="Gene3D" id="3.40.30.10">
    <property type="entry name" value="Glutaredoxin"/>
    <property type="match status" value="1"/>
</dbReference>
<organism evidence="2 3">
    <name type="scientific">Pendulispora albinea</name>
    <dbReference type="NCBI Taxonomy" id="2741071"/>
    <lineage>
        <taxon>Bacteria</taxon>
        <taxon>Pseudomonadati</taxon>
        <taxon>Myxococcota</taxon>
        <taxon>Myxococcia</taxon>
        <taxon>Myxococcales</taxon>
        <taxon>Sorangiineae</taxon>
        <taxon>Pendulisporaceae</taxon>
        <taxon>Pendulispora</taxon>
    </lineage>
</organism>
<evidence type="ECO:0000313" key="3">
    <source>
        <dbReference type="Proteomes" id="UP001370348"/>
    </source>
</evidence>
<dbReference type="PROSITE" id="PS50404">
    <property type="entry name" value="GST_NTER"/>
    <property type="match status" value="1"/>
</dbReference>
<dbReference type="Gene3D" id="1.20.1050.10">
    <property type="match status" value="2"/>
</dbReference>
<gene>
    <name evidence="2" type="ORF">LZC94_37265</name>
</gene>
<dbReference type="RefSeq" id="WP_394823092.1">
    <property type="nucleotide sequence ID" value="NZ_CP089984.1"/>
</dbReference>
<dbReference type="InterPro" id="IPR004045">
    <property type="entry name" value="Glutathione_S-Trfase_N"/>
</dbReference>
<sequence>MNDSKRLLIGEDFSPWTEKACWALDHRRVTYTFRQYQPMLDEPGLRLRTKNFKEKATVPALLDGPRILRDSFAIARYAEEIGEGPSLFPEPHAQDIAAWNERSESALRAGRALFLVRLENDPAAQTDNVPGFVPAAVRPLVRPVVRTGISYLRRKHGVDDEAIARARGHLEETLSSLRAALAGGSRYLFGRFTYADVAMAVVCQFIHPVADRYIRLAPANRACWAEETLARSFRDILDWRDALYAEHRTICRS</sequence>